<dbReference type="CDD" id="cd00326">
    <property type="entry name" value="alpha_CA"/>
    <property type="match status" value="1"/>
</dbReference>
<dbReference type="GO" id="GO:0004089">
    <property type="term" value="F:carbonate dehydratase activity"/>
    <property type="evidence" value="ECO:0007669"/>
    <property type="project" value="UniProtKB-UniRule"/>
</dbReference>
<feature type="signal peptide" evidence="6">
    <location>
        <begin position="1"/>
        <end position="23"/>
    </location>
</feature>
<comment type="similarity">
    <text evidence="1 6">Belongs to the alpha-carbonic anhydrase family.</text>
</comment>
<comment type="cofactor">
    <cofactor evidence="6">
        <name>Zn(2+)</name>
        <dbReference type="ChEBI" id="CHEBI:29105"/>
    </cofactor>
</comment>
<evidence type="ECO:0000256" key="2">
    <source>
        <dbReference type="ARBA" id="ARBA00012925"/>
    </source>
</evidence>
<proteinExistence type="inferred from homology"/>
<dbReference type="FunCoup" id="A0A6J2YZD0">
    <property type="interactions" value="8"/>
</dbReference>
<dbReference type="GeneID" id="115891758"/>
<keyword evidence="3 6" id="KW-0479">Metal-binding</keyword>
<dbReference type="AlphaFoldDB" id="A0A6J2YZD0"/>
<dbReference type="InterPro" id="IPR036398">
    <property type="entry name" value="CA_dom_sf"/>
</dbReference>
<dbReference type="Proteomes" id="UP000504635">
    <property type="component" value="Unplaced"/>
</dbReference>
<keyword evidence="5" id="KW-0325">Glycoprotein</keyword>
<dbReference type="PROSITE" id="PS51144">
    <property type="entry name" value="ALPHA_CA_2"/>
    <property type="match status" value="1"/>
</dbReference>
<feature type="chain" id="PRO_5027141549" description="Carbonic anhydrase" evidence="6">
    <location>
        <begin position="24"/>
        <end position="306"/>
    </location>
</feature>
<keyword evidence="4 6" id="KW-0862">Zinc</keyword>
<keyword evidence="8" id="KW-1185">Reference proteome</keyword>
<gene>
    <name evidence="9" type="primary">LOC115891758</name>
</gene>
<dbReference type="EC" id="4.2.1.1" evidence="2 6"/>
<dbReference type="FunFam" id="3.10.200.10:FF:000003">
    <property type="entry name" value="Carbonic anhydrase 12"/>
    <property type="match status" value="1"/>
</dbReference>
<dbReference type="PANTHER" id="PTHR18952:SF124">
    <property type="entry name" value="CARBONIC ANHYDRASE 7"/>
    <property type="match status" value="1"/>
</dbReference>
<dbReference type="KEGG" id="soy:115891758"/>
<dbReference type="InterPro" id="IPR023561">
    <property type="entry name" value="Carbonic_anhydrase_a-class"/>
</dbReference>
<dbReference type="InterPro" id="IPR001148">
    <property type="entry name" value="CA_dom"/>
</dbReference>
<dbReference type="OrthoDB" id="429145at2759"/>
<name>A0A6J2YZD0_SITOR</name>
<protein>
    <recommendedName>
        <fullName evidence="2 6">Carbonic anhydrase</fullName>
        <ecNumber evidence="2 6">4.2.1.1</ecNumber>
    </recommendedName>
</protein>
<dbReference type="PANTHER" id="PTHR18952">
    <property type="entry name" value="CARBONIC ANHYDRASE"/>
    <property type="match status" value="1"/>
</dbReference>
<evidence type="ECO:0000256" key="3">
    <source>
        <dbReference type="ARBA" id="ARBA00022723"/>
    </source>
</evidence>
<dbReference type="SMART" id="SM01057">
    <property type="entry name" value="Carb_anhydrase"/>
    <property type="match status" value="1"/>
</dbReference>
<dbReference type="InterPro" id="IPR018338">
    <property type="entry name" value="Carbonic_anhydrase_a-class_CS"/>
</dbReference>
<feature type="domain" description="Alpha-carbonic anhydrase" evidence="7">
    <location>
        <begin position="24"/>
        <end position="278"/>
    </location>
</feature>
<evidence type="ECO:0000256" key="1">
    <source>
        <dbReference type="ARBA" id="ARBA00010718"/>
    </source>
</evidence>
<sequence>MLQCHNVLVLPFLVVFSIFSCNGQDFGYDGSEGPIHWGEKYQQCVGKHQSPIDIESQNVIEKSFPPIVYDGFDQNLEQVNVTNNGHTVMLSITKGEPPTVSGGPLSGTYAFTQLHFHWGQNDSLGSENQINHQSFPLELHVVLYNIQYETFKNALDYEDGLVVLSFLYSVSHTSNSKYNQFEEALDAVRDILASKEIDNFVSLDDFVGIDRGAYFTYAGSLTTPPCSEVVTWIEYQNTIPVSREQIHNFRLLYSHEGHLTHNFRPVQELHDRSIYFNRSDSVYSQNLNTVWALVIVFLCDKIFNII</sequence>
<comment type="catalytic activity">
    <reaction evidence="6">
        <text>hydrogencarbonate + H(+) = CO2 + H2O</text>
        <dbReference type="Rhea" id="RHEA:10748"/>
        <dbReference type="ChEBI" id="CHEBI:15377"/>
        <dbReference type="ChEBI" id="CHEBI:15378"/>
        <dbReference type="ChEBI" id="CHEBI:16526"/>
        <dbReference type="ChEBI" id="CHEBI:17544"/>
        <dbReference type="EC" id="4.2.1.1"/>
    </reaction>
</comment>
<evidence type="ECO:0000313" key="9">
    <source>
        <dbReference type="RefSeq" id="XP_030768180.1"/>
    </source>
</evidence>
<dbReference type="InParanoid" id="A0A6J2YZD0"/>
<dbReference type="GO" id="GO:0008270">
    <property type="term" value="F:zinc ion binding"/>
    <property type="evidence" value="ECO:0007669"/>
    <property type="project" value="UniProtKB-UniRule"/>
</dbReference>
<dbReference type="Gene3D" id="3.10.200.10">
    <property type="entry name" value="Alpha carbonic anhydrase"/>
    <property type="match status" value="1"/>
</dbReference>
<organism evidence="8 9">
    <name type="scientific">Sitophilus oryzae</name>
    <name type="common">Rice weevil</name>
    <name type="synonym">Curculio oryzae</name>
    <dbReference type="NCBI Taxonomy" id="7048"/>
    <lineage>
        <taxon>Eukaryota</taxon>
        <taxon>Metazoa</taxon>
        <taxon>Ecdysozoa</taxon>
        <taxon>Arthropoda</taxon>
        <taxon>Hexapoda</taxon>
        <taxon>Insecta</taxon>
        <taxon>Pterygota</taxon>
        <taxon>Neoptera</taxon>
        <taxon>Endopterygota</taxon>
        <taxon>Coleoptera</taxon>
        <taxon>Polyphaga</taxon>
        <taxon>Cucujiformia</taxon>
        <taxon>Curculionidae</taxon>
        <taxon>Dryophthorinae</taxon>
        <taxon>Sitophilus</taxon>
    </lineage>
</organism>
<reference evidence="9" key="1">
    <citation type="submission" date="2025-08" db="UniProtKB">
        <authorList>
            <consortium name="RefSeq"/>
        </authorList>
    </citation>
    <scope>IDENTIFICATION</scope>
    <source>
        <tissue evidence="9">Gonads</tissue>
    </source>
</reference>
<accession>A0A6J2YZD0</accession>
<dbReference type="SUPFAM" id="SSF51069">
    <property type="entry name" value="Carbonic anhydrase"/>
    <property type="match status" value="1"/>
</dbReference>
<evidence type="ECO:0000259" key="7">
    <source>
        <dbReference type="PROSITE" id="PS51144"/>
    </source>
</evidence>
<comment type="function">
    <text evidence="6">Reversible hydration of carbon dioxide.</text>
</comment>
<dbReference type="GO" id="GO:0005737">
    <property type="term" value="C:cytoplasm"/>
    <property type="evidence" value="ECO:0007669"/>
    <property type="project" value="TreeGrafter"/>
</dbReference>
<evidence type="ECO:0000256" key="5">
    <source>
        <dbReference type="ARBA" id="ARBA00023180"/>
    </source>
</evidence>
<dbReference type="RefSeq" id="XP_030768180.1">
    <property type="nucleotide sequence ID" value="XM_030912320.1"/>
</dbReference>
<evidence type="ECO:0000256" key="4">
    <source>
        <dbReference type="ARBA" id="ARBA00022833"/>
    </source>
</evidence>
<keyword evidence="6" id="KW-0456">Lyase</keyword>
<dbReference type="PROSITE" id="PS00162">
    <property type="entry name" value="ALPHA_CA_1"/>
    <property type="match status" value="1"/>
</dbReference>
<evidence type="ECO:0000313" key="8">
    <source>
        <dbReference type="Proteomes" id="UP000504635"/>
    </source>
</evidence>
<keyword evidence="6" id="KW-0732">Signal</keyword>
<evidence type="ECO:0000256" key="6">
    <source>
        <dbReference type="RuleBase" id="RU367011"/>
    </source>
</evidence>
<dbReference type="Pfam" id="PF00194">
    <property type="entry name" value="Carb_anhydrase"/>
    <property type="match status" value="1"/>
</dbReference>